<dbReference type="PANTHER" id="PTHR24421">
    <property type="entry name" value="NITRATE/NITRITE SENSOR PROTEIN NARX-RELATED"/>
    <property type="match status" value="1"/>
</dbReference>
<gene>
    <name evidence="11" type="ORF">SAMN06295879_1035</name>
</gene>
<dbReference type="RefSeq" id="WP_078713585.1">
    <property type="nucleotide sequence ID" value="NZ_FUYG01000002.1"/>
</dbReference>
<evidence type="ECO:0000256" key="1">
    <source>
        <dbReference type="ARBA" id="ARBA00000085"/>
    </source>
</evidence>
<dbReference type="InterPro" id="IPR050482">
    <property type="entry name" value="Sensor_HK_TwoCompSys"/>
</dbReference>
<evidence type="ECO:0000259" key="10">
    <source>
        <dbReference type="Pfam" id="PF07730"/>
    </source>
</evidence>
<dbReference type="EC" id="2.7.13.3" evidence="2"/>
<feature type="transmembrane region" description="Helical" evidence="9">
    <location>
        <begin position="126"/>
        <end position="145"/>
    </location>
</feature>
<dbReference type="CDD" id="cd16917">
    <property type="entry name" value="HATPase_UhpB-NarQ-NarX-like"/>
    <property type="match status" value="1"/>
</dbReference>
<keyword evidence="3" id="KW-0597">Phosphoprotein</keyword>
<dbReference type="GO" id="GO:0005524">
    <property type="term" value="F:ATP binding"/>
    <property type="evidence" value="ECO:0007669"/>
    <property type="project" value="UniProtKB-KW"/>
</dbReference>
<comment type="catalytic activity">
    <reaction evidence="1">
        <text>ATP + protein L-histidine = ADP + protein N-phospho-L-histidine.</text>
        <dbReference type="EC" id="2.7.13.3"/>
    </reaction>
</comment>
<dbReference type="PANTHER" id="PTHR24421:SF10">
    <property type="entry name" value="NITRATE_NITRITE SENSOR PROTEIN NARQ"/>
    <property type="match status" value="1"/>
</dbReference>
<keyword evidence="9" id="KW-0812">Transmembrane</keyword>
<dbReference type="Gene3D" id="1.20.5.1930">
    <property type="match status" value="1"/>
</dbReference>
<keyword evidence="8" id="KW-0902">Two-component regulatory system</keyword>
<evidence type="ECO:0000313" key="11">
    <source>
        <dbReference type="EMBL" id="SKA87116.1"/>
    </source>
</evidence>
<feature type="transmembrane region" description="Helical" evidence="9">
    <location>
        <begin position="53"/>
        <end position="72"/>
    </location>
</feature>
<name>A0A1T4XC63_9MICO</name>
<dbReference type="Proteomes" id="UP000189735">
    <property type="component" value="Unassembled WGS sequence"/>
</dbReference>
<evidence type="ECO:0000256" key="2">
    <source>
        <dbReference type="ARBA" id="ARBA00012438"/>
    </source>
</evidence>
<dbReference type="Pfam" id="PF07730">
    <property type="entry name" value="HisKA_3"/>
    <property type="match status" value="1"/>
</dbReference>
<protein>
    <recommendedName>
        <fullName evidence="2">histidine kinase</fullName>
        <ecNumber evidence="2">2.7.13.3</ecNumber>
    </recommendedName>
</protein>
<feature type="transmembrane region" description="Helical" evidence="9">
    <location>
        <begin position="151"/>
        <end position="171"/>
    </location>
</feature>
<evidence type="ECO:0000256" key="8">
    <source>
        <dbReference type="ARBA" id="ARBA00023012"/>
    </source>
</evidence>
<dbReference type="GO" id="GO:0046983">
    <property type="term" value="F:protein dimerization activity"/>
    <property type="evidence" value="ECO:0007669"/>
    <property type="project" value="InterPro"/>
</dbReference>
<dbReference type="GO" id="GO:0000155">
    <property type="term" value="F:phosphorelay sensor kinase activity"/>
    <property type="evidence" value="ECO:0007669"/>
    <property type="project" value="InterPro"/>
</dbReference>
<accession>A0A1T4XC63</accession>
<evidence type="ECO:0000256" key="7">
    <source>
        <dbReference type="ARBA" id="ARBA00022840"/>
    </source>
</evidence>
<keyword evidence="9" id="KW-1133">Transmembrane helix</keyword>
<evidence type="ECO:0000256" key="6">
    <source>
        <dbReference type="ARBA" id="ARBA00022777"/>
    </source>
</evidence>
<keyword evidence="5" id="KW-0547">Nucleotide-binding</keyword>
<evidence type="ECO:0000256" key="9">
    <source>
        <dbReference type="SAM" id="Phobius"/>
    </source>
</evidence>
<proteinExistence type="predicted"/>
<evidence type="ECO:0000256" key="5">
    <source>
        <dbReference type="ARBA" id="ARBA00022741"/>
    </source>
</evidence>
<feature type="transmembrane region" description="Helical" evidence="9">
    <location>
        <begin position="20"/>
        <end position="41"/>
    </location>
</feature>
<dbReference type="EMBL" id="FUYG01000002">
    <property type="protein sequence ID" value="SKA87116.1"/>
    <property type="molecule type" value="Genomic_DNA"/>
</dbReference>
<dbReference type="GO" id="GO:0016020">
    <property type="term" value="C:membrane"/>
    <property type="evidence" value="ECO:0007669"/>
    <property type="project" value="InterPro"/>
</dbReference>
<dbReference type="InterPro" id="IPR011712">
    <property type="entry name" value="Sig_transdc_His_kin_sub3_dim/P"/>
</dbReference>
<reference evidence="12" key="1">
    <citation type="submission" date="2017-02" db="EMBL/GenBank/DDBJ databases">
        <authorList>
            <person name="Varghese N."/>
            <person name="Submissions S."/>
        </authorList>
    </citation>
    <scope>NUCLEOTIDE SEQUENCE [LARGE SCALE GENOMIC DNA]</scope>
    <source>
        <strain evidence="12">VKM Ac-2052</strain>
    </source>
</reference>
<organism evidence="11 12">
    <name type="scientific">Agreia bicolorata</name>
    <dbReference type="NCBI Taxonomy" id="110935"/>
    <lineage>
        <taxon>Bacteria</taxon>
        <taxon>Bacillati</taxon>
        <taxon>Actinomycetota</taxon>
        <taxon>Actinomycetes</taxon>
        <taxon>Micrococcales</taxon>
        <taxon>Microbacteriaceae</taxon>
        <taxon>Agreia</taxon>
    </lineage>
</organism>
<keyword evidence="4" id="KW-0808">Transferase</keyword>
<evidence type="ECO:0000256" key="3">
    <source>
        <dbReference type="ARBA" id="ARBA00022553"/>
    </source>
</evidence>
<keyword evidence="7" id="KW-0067">ATP-binding</keyword>
<dbReference type="SUPFAM" id="SSF55874">
    <property type="entry name" value="ATPase domain of HSP90 chaperone/DNA topoisomerase II/histidine kinase"/>
    <property type="match status" value="1"/>
</dbReference>
<dbReference type="Gene3D" id="3.30.565.10">
    <property type="entry name" value="Histidine kinase-like ATPase, C-terminal domain"/>
    <property type="match status" value="1"/>
</dbReference>
<keyword evidence="6 11" id="KW-0418">Kinase</keyword>
<feature type="domain" description="Signal transduction histidine kinase subgroup 3 dimerisation and phosphoacceptor" evidence="10">
    <location>
        <begin position="204"/>
        <end position="270"/>
    </location>
</feature>
<dbReference type="AlphaFoldDB" id="A0A1T4XC63"/>
<dbReference type="InterPro" id="IPR036890">
    <property type="entry name" value="HATPase_C_sf"/>
</dbReference>
<evidence type="ECO:0000256" key="4">
    <source>
        <dbReference type="ARBA" id="ARBA00022679"/>
    </source>
</evidence>
<keyword evidence="9" id="KW-0472">Membrane</keyword>
<sequence length="415" mass="43283">MRSGSRAFPVPFESHLPVRLRWIPSALAIIVVCIPVVVASRSANTLAGSTTEVLATSAVVAIVLVAALVLRARYPRSTAAVAIAAACAAVLLSSLALIGPGPVVASTLTVMITLFGVGSRQGRMPALILAGSGIVAIGAVVLLAPPPESRGIESLVLLVALVGLAASGGVAQYNGRAFIQSITERARRAEETRESEAERRVAEERLAIARDLHDVMAHQIAVINLHAASASQALRTRPDDAERSLTTVREAARTVLGEIGSLLTVLRSADSGHSVTLAPTPGLSHLTQLIDEFSKAGLSIEQRTVGTPFELDSLRDIVAHRVLQEGLTNAHKHGGDGTALVQLDYGSDSLGITVTNVTKPRRDDRIVVESGHGLVGVRERASSVGGSLETSFGPGPVHRFVVTIPFDSSDSGPQS</sequence>
<evidence type="ECO:0000313" key="12">
    <source>
        <dbReference type="Proteomes" id="UP000189735"/>
    </source>
</evidence>